<organism evidence="1">
    <name type="scientific">Xenorhabdus bovienii str. oregonense</name>
    <dbReference type="NCBI Taxonomy" id="1398202"/>
    <lineage>
        <taxon>Bacteria</taxon>
        <taxon>Pseudomonadati</taxon>
        <taxon>Pseudomonadota</taxon>
        <taxon>Gammaproteobacteria</taxon>
        <taxon>Enterobacterales</taxon>
        <taxon>Morganellaceae</taxon>
        <taxon>Xenorhabdus</taxon>
    </lineage>
</organism>
<dbReference type="EMBL" id="CBSX010000172">
    <property type="protein sequence ID" value="CDH07101.1"/>
    <property type="molecule type" value="Genomic_DNA"/>
</dbReference>
<proteinExistence type="predicted"/>
<accession>A0A077PBL9</accession>
<reference evidence="1" key="1">
    <citation type="submission" date="2013-07" db="EMBL/GenBank/DDBJ databases">
        <title>Sub-species coevolution in mutualistic symbiosis.</title>
        <authorList>
            <person name="Murfin K."/>
            <person name="Klassen J."/>
            <person name="Lee M."/>
            <person name="Forst S."/>
            <person name="Stock P."/>
            <person name="Goodrich-Blair H."/>
        </authorList>
    </citation>
    <scope>NUCLEOTIDE SEQUENCE [LARGE SCALE GENOMIC DNA]</scope>
    <source>
        <strain evidence="1">Oregonense</strain>
    </source>
</reference>
<dbReference type="AlphaFoldDB" id="A0A077PBL9"/>
<protein>
    <submittedName>
        <fullName evidence="1">Transposase</fullName>
    </submittedName>
</protein>
<evidence type="ECO:0000313" key="1">
    <source>
        <dbReference type="EMBL" id="CDH07101.1"/>
    </source>
</evidence>
<dbReference type="HOGENOM" id="CLU_2921756_0_0_6"/>
<gene>
    <name evidence="1" type="ORF">XBO1_2530015</name>
</gene>
<comment type="caution">
    <text evidence="1">The sequence shown here is derived from an EMBL/GenBank/DDBJ whole genome shotgun (WGS) entry which is preliminary data.</text>
</comment>
<name>A0A077PBL9_XENBV</name>
<dbReference type="Proteomes" id="UP000028483">
    <property type="component" value="Unassembled WGS sequence"/>
</dbReference>
<sequence>MSCIICHFYSRNLNLIEQLWKMKNKLIRDNCYFVRVKELLETIHHFLILYSEKNSMDNLGD</sequence>